<sequence length="101" mass="11013">MIGMEKPAAMLYASSAQKPLVQSDPSQKTKGKLFQTVIKLLNNLEGRAIIYGGTVGECDDMTKALKKSYNSNTTGMYHGKLKSTEQTALSTNWKNGAIKIK</sequence>
<dbReference type="InterPro" id="IPR027417">
    <property type="entry name" value="P-loop_NTPase"/>
</dbReference>
<proteinExistence type="predicted"/>
<dbReference type="AlphaFoldDB" id="A0A2N0RPJ2"/>
<accession>A0A2N0RPJ2</accession>
<dbReference type="VEuPathDB" id="FungiDB:RhiirA1_461334"/>
<reference evidence="1 2" key="2">
    <citation type="submission" date="2017-10" db="EMBL/GenBank/DDBJ databases">
        <title>Genome analyses suggest a sexual origin of heterokaryosis in a supposedly ancient asexual fungus.</title>
        <authorList>
            <person name="Corradi N."/>
            <person name="Sedzielewska K."/>
            <person name="Noel J."/>
            <person name="Charron P."/>
            <person name="Farinelli L."/>
            <person name="Marton T."/>
            <person name="Kruger M."/>
            <person name="Pelin A."/>
            <person name="Brachmann A."/>
            <person name="Corradi N."/>
        </authorList>
    </citation>
    <scope>NUCLEOTIDE SEQUENCE [LARGE SCALE GENOMIC DNA]</scope>
    <source>
        <strain evidence="1 2">A1</strain>
    </source>
</reference>
<dbReference type="SUPFAM" id="SSF52540">
    <property type="entry name" value="P-loop containing nucleoside triphosphate hydrolases"/>
    <property type="match status" value="1"/>
</dbReference>
<dbReference type="VEuPathDB" id="FungiDB:FUN_011546"/>
<gene>
    <name evidence="1" type="ORF">RhiirA1_461334</name>
</gene>
<comment type="caution">
    <text evidence="1">The sequence shown here is derived from an EMBL/GenBank/DDBJ whole genome shotgun (WGS) entry which is preliminary data.</text>
</comment>
<dbReference type="EMBL" id="LLXH01000562">
    <property type="protein sequence ID" value="PKC65209.1"/>
    <property type="molecule type" value="Genomic_DNA"/>
</dbReference>
<dbReference type="VEuPathDB" id="FungiDB:RhiirFUN_012826"/>
<organism evidence="1 2">
    <name type="scientific">Rhizophagus irregularis</name>
    <dbReference type="NCBI Taxonomy" id="588596"/>
    <lineage>
        <taxon>Eukaryota</taxon>
        <taxon>Fungi</taxon>
        <taxon>Fungi incertae sedis</taxon>
        <taxon>Mucoromycota</taxon>
        <taxon>Glomeromycotina</taxon>
        <taxon>Glomeromycetes</taxon>
        <taxon>Glomerales</taxon>
        <taxon>Glomeraceae</taxon>
        <taxon>Rhizophagus</taxon>
    </lineage>
</organism>
<protein>
    <submittedName>
        <fullName evidence="1">Uncharacterized protein</fullName>
    </submittedName>
</protein>
<evidence type="ECO:0000313" key="1">
    <source>
        <dbReference type="EMBL" id="PKC65209.1"/>
    </source>
</evidence>
<reference evidence="1 2" key="1">
    <citation type="submission" date="2017-10" db="EMBL/GenBank/DDBJ databases">
        <title>Extensive intraspecific genome diversity in a model arbuscular mycorrhizal fungus.</title>
        <authorList>
            <person name="Chen E.C.H."/>
            <person name="Morin E."/>
            <person name="Baudet D."/>
            <person name="Noel J."/>
            <person name="Ndikumana S."/>
            <person name="Charron P."/>
            <person name="St-Onge C."/>
            <person name="Giorgi J."/>
            <person name="Grigoriev I.V."/>
            <person name="Roux C."/>
            <person name="Martin F.M."/>
            <person name="Corradi N."/>
        </authorList>
    </citation>
    <scope>NUCLEOTIDE SEQUENCE [LARGE SCALE GENOMIC DNA]</scope>
    <source>
        <strain evidence="1 2">A1</strain>
    </source>
</reference>
<dbReference type="Gene3D" id="3.40.50.300">
    <property type="entry name" value="P-loop containing nucleotide triphosphate hydrolases"/>
    <property type="match status" value="1"/>
</dbReference>
<dbReference type="Proteomes" id="UP000232688">
    <property type="component" value="Unassembled WGS sequence"/>
</dbReference>
<evidence type="ECO:0000313" key="2">
    <source>
        <dbReference type="Proteomes" id="UP000232688"/>
    </source>
</evidence>
<name>A0A2N0RPJ2_9GLOM</name>